<dbReference type="Proteomes" id="UP000053328">
    <property type="component" value="Unassembled WGS sequence"/>
</dbReference>
<keyword evidence="11 12" id="KW-0472">Membrane</keyword>
<proteinExistence type="inferred from homology"/>
<organism evidence="13 14">
    <name type="scientific">Exophiala spinifera</name>
    <dbReference type="NCBI Taxonomy" id="91928"/>
    <lineage>
        <taxon>Eukaryota</taxon>
        <taxon>Fungi</taxon>
        <taxon>Dikarya</taxon>
        <taxon>Ascomycota</taxon>
        <taxon>Pezizomycotina</taxon>
        <taxon>Eurotiomycetes</taxon>
        <taxon>Chaetothyriomycetidae</taxon>
        <taxon>Chaetothyriales</taxon>
        <taxon>Herpotrichiellaceae</taxon>
        <taxon>Exophiala</taxon>
    </lineage>
</organism>
<dbReference type="RefSeq" id="XP_016233765.1">
    <property type="nucleotide sequence ID" value="XM_016383062.1"/>
</dbReference>
<dbReference type="FunFam" id="1.20.1300.10:FF:000008">
    <property type="entry name" value="Succinate dehydrogenase cytochrome b560 subunit"/>
    <property type="match status" value="1"/>
</dbReference>
<keyword evidence="4 12" id="KW-0812">Transmembrane</keyword>
<dbReference type="InterPro" id="IPR018495">
    <property type="entry name" value="Succ_DH_cyt_bsu_CS"/>
</dbReference>
<evidence type="ECO:0000256" key="10">
    <source>
        <dbReference type="ARBA" id="ARBA00023128"/>
    </source>
</evidence>
<feature type="transmembrane region" description="Helical" evidence="12">
    <location>
        <begin position="231"/>
        <end position="251"/>
    </location>
</feature>
<dbReference type="PROSITE" id="PS01000">
    <property type="entry name" value="SDH_CYT_1"/>
    <property type="match status" value="1"/>
</dbReference>
<dbReference type="PANTHER" id="PTHR10978">
    <property type="entry name" value="SUCCINATE DEHYDROGENASE CYTOCHROME B560 SUBUNIT"/>
    <property type="match status" value="1"/>
</dbReference>
<dbReference type="PANTHER" id="PTHR10978:SF5">
    <property type="entry name" value="SUCCINATE DEHYDROGENASE CYTOCHROME B560 SUBUNIT, MITOCHONDRIAL"/>
    <property type="match status" value="1"/>
</dbReference>
<evidence type="ECO:0000313" key="14">
    <source>
        <dbReference type="Proteomes" id="UP000053328"/>
    </source>
</evidence>
<evidence type="ECO:0000256" key="12">
    <source>
        <dbReference type="SAM" id="Phobius"/>
    </source>
</evidence>
<dbReference type="AlphaFoldDB" id="A0A0D2BQW6"/>
<evidence type="ECO:0000256" key="6">
    <source>
        <dbReference type="ARBA" id="ARBA00022792"/>
    </source>
</evidence>
<name>A0A0D2BQW6_9EURO</name>
<dbReference type="InterPro" id="IPR034804">
    <property type="entry name" value="SQR/QFR_C/D"/>
</dbReference>
<evidence type="ECO:0000313" key="13">
    <source>
        <dbReference type="EMBL" id="KIW13549.1"/>
    </source>
</evidence>
<keyword evidence="8 12" id="KW-1133">Transmembrane helix</keyword>
<dbReference type="PROSITE" id="PS01001">
    <property type="entry name" value="SDH_CYT_2"/>
    <property type="match status" value="1"/>
</dbReference>
<dbReference type="STRING" id="91928.A0A0D2BQW6"/>
<keyword evidence="3" id="KW-0349">Heme</keyword>
<protein>
    <submittedName>
        <fullName evidence="13">Succinate dehydrogenase, cytochrome b556 subunit</fullName>
    </submittedName>
</protein>
<evidence type="ECO:0000256" key="4">
    <source>
        <dbReference type="ARBA" id="ARBA00022692"/>
    </source>
</evidence>
<dbReference type="HOGENOM" id="CLU_094691_0_2_1"/>
<evidence type="ECO:0000256" key="5">
    <source>
        <dbReference type="ARBA" id="ARBA00022723"/>
    </source>
</evidence>
<evidence type="ECO:0000256" key="9">
    <source>
        <dbReference type="ARBA" id="ARBA00023004"/>
    </source>
</evidence>
<comment type="subcellular location">
    <subcellularLocation>
        <location evidence="1">Mitochondrion inner membrane</location>
        <topology evidence="1">Multi-pass membrane protein</topology>
    </subcellularLocation>
</comment>
<dbReference type="VEuPathDB" id="FungiDB:PV08_08737"/>
<dbReference type="Gene3D" id="1.20.1300.10">
    <property type="entry name" value="Fumarate reductase/succinate dehydrogenase, transmembrane subunit"/>
    <property type="match status" value="1"/>
</dbReference>
<keyword evidence="9" id="KW-0408">Iron</keyword>
<evidence type="ECO:0000256" key="8">
    <source>
        <dbReference type="ARBA" id="ARBA00022989"/>
    </source>
</evidence>
<reference evidence="13 14" key="1">
    <citation type="submission" date="2015-01" db="EMBL/GenBank/DDBJ databases">
        <title>The Genome Sequence of Exophiala spinifera CBS89968.</title>
        <authorList>
            <consortium name="The Broad Institute Genomics Platform"/>
            <person name="Cuomo C."/>
            <person name="de Hoog S."/>
            <person name="Gorbushina A."/>
            <person name="Stielow B."/>
            <person name="Teixiera M."/>
            <person name="Abouelleil A."/>
            <person name="Chapman S.B."/>
            <person name="Priest M."/>
            <person name="Young S.K."/>
            <person name="Wortman J."/>
            <person name="Nusbaum C."/>
            <person name="Birren B."/>
        </authorList>
    </citation>
    <scope>NUCLEOTIDE SEQUENCE [LARGE SCALE GENOMIC DNA]</scope>
    <source>
        <strain evidence="13 14">CBS 89968</strain>
    </source>
</reference>
<gene>
    <name evidence="13" type="ORF">PV08_08737</name>
</gene>
<evidence type="ECO:0000256" key="7">
    <source>
        <dbReference type="ARBA" id="ARBA00022946"/>
    </source>
</evidence>
<keyword evidence="10" id="KW-0496">Mitochondrion</keyword>
<keyword evidence="5" id="KW-0479">Metal-binding</keyword>
<keyword evidence="7" id="KW-0809">Transit peptide</keyword>
<evidence type="ECO:0000256" key="3">
    <source>
        <dbReference type="ARBA" id="ARBA00022617"/>
    </source>
</evidence>
<dbReference type="GO" id="GO:0006121">
    <property type="term" value="P:mitochondrial electron transport, succinate to ubiquinone"/>
    <property type="evidence" value="ECO:0007669"/>
    <property type="project" value="TreeGrafter"/>
</dbReference>
<accession>A0A0D2BQW6</accession>
<keyword evidence="14" id="KW-1185">Reference proteome</keyword>
<dbReference type="GO" id="GO:0006099">
    <property type="term" value="P:tricarboxylic acid cycle"/>
    <property type="evidence" value="ECO:0007669"/>
    <property type="project" value="InterPro"/>
</dbReference>
<dbReference type="CDD" id="cd03499">
    <property type="entry name" value="SQR_TypeC_SdhC"/>
    <property type="match status" value="1"/>
</dbReference>
<dbReference type="Pfam" id="PF01127">
    <property type="entry name" value="Sdh_cyt"/>
    <property type="match status" value="1"/>
</dbReference>
<dbReference type="InterPro" id="IPR000701">
    <property type="entry name" value="SuccDH_FuR_B_TM-su"/>
</dbReference>
<evidence type="ECO:0000256" key="11">
    <source>
        <dbReference type="ARBA" id="ARBA00023136"/>
    </source>
</evidence>
<keyword evidence="6" id="KW-0999">Mitochondrion inner membrane</keyword>
<dbReference type="SUPFAM" id="SSF81343">
    <property type="entry name" value="Fumarate reductase respiratory complex transmembrane subunits"/>
    <property type="match status" value="1"/>
</dbReference>
<dbReference type="GO" id="GO:0005743">
    <property type="term" value="C:mitochondrial inner membrane"/>
    <property type="evidence" value="ECO:0007669"/>
    <property type="project" value="UniProtKB-SubCell"/>
</dbReference>
<evidence type="ECO:0000256" key="2">
    <source>
        <dbReference type="ARBA" id="ARBA00007244"/>
    </source>
</evidence>
<evidence type="ECO:0000256" key="1">
    <source>
        <dbReference type="ARBA" id="ARBA00004448"/>
    </source>
</evidence>
<dbReference type="InterPro" id="IPR014314">
    <property type="entry name" value="Succ_DH_cytb556"/>
</dbReference>
<dbReference type="GO" id="GO:0046872">
    <property type="term" value="F:metal ion binding"/>
    <property type="evidence" value="ECO:0007669"/>
    <property type="project" value="UniProtKB-KW"/>
</dbReference>
<sequence length="252" mass="27513">MSASLFSRRALQATTRRLAVANPSAFTKTPLSRWSAPAAIAVGQNVQYSTTTEATQESRTSAWTISRRSTSPTSLHPILPVFRCTISEPPTHLCRRPMLTYNVSSRPAATTTNITPSAGEEILAAQRRNRPVSPHLSIYRPQITWYMSMFHRITGATLSVGVYAFGAAYLIAPMLGWHLESATLAASFASLPILAKISLKTLAAYPFTYHCWNGIRHLVWDTGAAMTNKQVIVTGWTTVGLATVSALALVFM</sequence>
<feature type="transmembrane region" description="Helical" evidence="12">
    <location>
        <begin position="153"/>
        <end position="172"/>
    </location>
</feature>
<dbReference type="GeneID" id="27335820"/>
<dbReference type="NCBIfam" id="TIGR02970">
    <property type="entry name" value="succ_dehyd_cytB"/>
    <property type="match status" value="1"/>
</dbReference>
<dbReference type="EMBL" id="KN847497">
    <property type="protein sequence ID" value="KIW13549.1"/>
    <property type="molecule type" value="Genomic_DNA"/>
</dbReference>
<comment type="similarity">
    <text evidence="2">Belongs to the cytochrome b560 family.</text>
</comment>
<dbReference type="GO" id="GO:0009055">
    <property type="term" value="F:electron transfer activity"/>
    <property type="evidence" value="ECO:0007669"/>
    <property type="project" value="InterPro"/>
</dbReference>
<dbReference type="OrthoDB" id="588261at2759"/>